<dbReference type="RefSeq" id="XP_060354220.1">
    <property type="nucleotide sequence ID" value="XM_060486892.1"/>
</dbReference>
<feature type="domain" description="Beta-lactamase-like ARB-00930-like C-terminal" evidence="2">
    <location>
        <begin position="476"/>
        <end position="616"/>
    </location>
</feature>
<feature type="domain" description="Beta-lactamase-related" evidence="1">
    <location>
        <begin position="134"/>
        <end position="453"/>
    </location>
</feature>
<proteinExistence type="predicted"/>
<dbReference type="InterPro" id="IPR001466">
    <property type="entry name" value="Beta-lactam-related"/>
</dbReference>
<evidence type="ECO:0000313" key="3">
    <source>
        <dbReference type="EMBL" id="KAK1545103.1"/>
    </source>
</evidence>
<dbReference type="InterPro" id="IPR051478">
    <property type="entry name" value="Beta-lactamase-like_AB/R"/>
</dbReference>
<protein>
    <recommendedName>
        <fullName evidence="5">Beta-lactamase-related domain-containing protein</fullName>
    </recommendedName>
</protein>
<keyword evidence="4" id="KW-1185">Reference proteome</keyword>
<reference evidence="3 4" key="1">
    <citation type="submission" date="2016-10" db="EMBL/GenBank/DDBJ databases">
        <title>The genome sequence of Colletotrichum fioriniae PJ7.</title>
        <authorList>
            <person name="Baroncelli R."/>
        </authorList>
    </citation>
    <scope>NUCLEOTIDE SEQUENCE [LARGE SCALE GENOMIC DNA]</scope>
    <source>
        <strain evidence="3 4">IMI 384185</strain>
    </source>
</reference>
<dbReference type="SUPFAM" id="SSF56601">
    <property type="entry name" value="beta-lactamase/transpeptidase-like"/>
    <property type="match status" value="1"/>
</dbReference>
<accession>A0ABQ9T003</accession>
<evidence type="ECO:0000313" key="4">
    <source>
        <dbReference type="Proteomes" id="UP001241169"/>
    </source>
</evidence>
<dbReference type="GeneID" id="85370791"/>
<dbReference type="InterPro" id="IPR058664">
    <property type="entry name" value="ARB_00930-like_C"/>
</dbReference>
<dbReference type="PANTHER" id="PTHR22935">
    <property type="entry name" value="PENICILLIN-BINDING PROTEIN"/>
    <property type="match status" value="1"/>
</dbReference>
<dbReference type="Pfam" id="PF26335">
    <property type="entry name" value="ARB_00930_C"/>
    <property type="match status" value="1"/>
</dbReference>
<dbReference type="EMBL" id="MOPA01000002">
    <property type="protein sequence ID" value="KAK1545103.1"/>
    <property type="molecule type" value="Genomic_DNA"/>
</dbReference>
<sequence>MLSLLQRSDADSLLSTSRNLHQNKDGIMRILWHFSLLSIGGLVVSQRVDLSNCPLLGPAYPLPDLHKSQVIKDTKESFAELIKDAISTGETELGKINTATASFSIGVFSANSDEFLYEYHHQGTELNGTVIGGSLDSDTLYRIGSVTKLLTVYTILVKLGPKYWNEPITNFIPELADAQAGYRAHRTQWSEVTLGGLASHMSGIARNNHFVDLSGMPGIEEMGLPYLNESDIIKCGLPEMRPCTREEVLNSLLEQYPATATWHTPVYSNEAFQLIGWVFENITCGSVGDAFKTSVAEPLGLSRTFWDPPKDDPNANVVELAPSAIKSLIGYPFQEGIASYTPTGGVYSSLGDLSAISRSILASSILPQAATREWLRPVTHTQHTHSAVGRPWEITRMDVAAAPGSKHTRLVDLYTKNGGIGAYLTYLILSPDHNIGFTLLVASKTAYGDGVPDSTFDVLSEMLLEQWIPAAEAAGREAAGEDLAGTYVADDGSDSRAELSLVPGRFGLTLQKLVLNGTDFFSEVGRKLGFQGADLQFIGLQDQGEVAFRAVFSNPDDAAPSRREPILGKKCGSTWGGAGSLTYGNIAIDEVVFTIDDDGKATSVSFPALRVKFTKESSKTSVRVEENIVFEEL</sequence>
<dbReference type="Proteomes" id="UP001241169">
    <property type="component" value="Unassembled WGS sequence"/>
</dbReference>
<dbReference type="PANTHER" id="PTHR22935:SF97">
    <property type="entry name" value="BETA-LACTAMASE-RELATED DOMAIN-CONTAINING PROTEIN"/>
    <property type="match status" value="1"/>
</dbReference>
<dbReference type="Pfam" id="PF00144">
    <property type="entry name" value="Beta-lactamase"/>
    <property type="match status" value="1"/>
</dbReference>
<comment type="caution">
    <text evidence="3">The sequence shown here is derived from an EMBL/GenBank/DDBJ whole genome shotgun (WGS) entry which is preliminary data.</text>
</comment>
<dbReference type="Gene3D" id="3.40.710.10">
    <property type="entry name" value="DD-peptidase/beta-lactamase superfamily"/>
    <property type="match status" value="1"/>
</dbReference>
<evidence type="ECO:0000259" key="1">
    <source>
        <dbReference type="Pfam" id="PF00144"/>
    </source>
</evidence>
<evidence type="ECO:0000259" key="2">
    <source>
        <dbReference type="Pfam" id="PF26335"/>
    </source>
</evidence>
<name>A0ABQ9T003_9PEZI</name>
<organism evidence="3 4">
    <name type="scientific">Colletotrichum paranaense</name>
    <dbReference type="NCBI Taxonomy" id="1914294"/>
    <lineage>
        <taxon>Eukaryota</taxon>
        <taxon>Fungi</taxon>
        <taxon>Dikarya</taxon>
        <taxon>Ascomycota</taxon>
        <taxon>Pezizomycotina</taxon>
        <taxon>Sordariomycetes</taxon>
        <taxon>Hypocreomycetidae</taxon>
        <taxon>Glomerellales</taxon>
        <taxon>Glomerellaceae</taxon>
        <taxon>Colletotrichum</taxon>
        <taxon>Colletotrichum acutatum species complex</taxon>
    </lineage>
</organism>
<dbReference type="InterPro" id="IPR012338">
    <property type="entry name" value="Beta-lactam/transpept-like"/>
</dbReference>
<gene>
    <name evidence="3" type="ORF">CPAR01_02605</name>
</gene>
<evidence type="ECO:0008006" key="5">
    <source>
        <dbReference type="Google" id="ProtNLM"/>
    </source>
</evidence>